<proteinExistence type="predicted"/>
<reference evidence="1 2" key="1">
    <citation type="submission" date="2013-04" db="EMBL/GenBank/DDBJ databases">
        <title>The Genome Sequence of Propionimicrobium lymphophilum ACS-093-V-SCH5.</title>
        <authorList>
            <consortium name="The Broad Institute Genomics Platform"/>
            <person name="Earl A."/>
            <person name="Ward D."/>
            <person name="Feldgarden M."/>
            <person name="Gevers D."/>
            <person name="Saerens B."/>
            <person name="Vaneechoutte M."/>
            <person name="Walker B."/>
            <person name="Young S."/>
            <person name="Zeng Q."/>
            <person name="Gargeya S."/>
            <person name="Fitzgerald M."/>
            <person name="Haas B."/>
            <person name="Abouelleil A."/>
            <person name="Allen A.W."/>
            <person name="Alvarado L."/>
            <person name="Arachchi H.M."/>
            <person name="Berlin A.M."/>
            <person name="Chapman S.B."/>
            <person name="Gainer-Dewar J."/>
            <person name="Goldberg J."/>
            <person name="Griggs A."/>
            <person name="Gujja S."/>
            <person name="Hansen M."/>
            <person name="Howarth C."/>
            <person name="Imamovic A."/>
            <person name="Ireland A."/>
            <person name="Larimer J."/>
            <person name="McCowan C."/>
            <person name="Murphy C."/>
            <person name="Pearson M."/>
            <person name="Poon T.W."/>
            <person name="Priest M."/>
            <person name="Roberts A."/>
            <person name="Saif S."/>
            <person name="Shea T."/>
            <person name="Sisk P."/>
            <person name="Sykes S."/>
            <person name="Wortman J."/>
            <person name="Nusbaum C."/>
            <person name="Birren B."/>
        </authorList>
    </citation>
    <scope>NUCLEOTIDE SEQUENCE [LARGE SCALE GENOMIC DNA]</scope>
    <source>
        <strain evidence="1 2">ACS-093-V-SCH5</strain>
    </source>
</reference>
<dbReference type="HOGENOM" id="CLU_133248_0_0_11"/>
<keyword evidence="2" id="KW-1185">Reference proteome</keyword>
<accession>S2WY51</accession>
<name>S2WY51_9ACTN</name>
<comment type="caution">
    <text evidence="1">The sequence shown here is derived from an EMBL/GenBank/DDBJ whole genome shotgun (WGS) entry which is preliminary data.</text>
</comment>
<evidence type="ECO:0000313" key="1">
    <source>
        <dbReference type="EMBL" id="EPD32674.1"/>
    </source>
</evidence>
<sequence length="145" mass="15458">MPVSRAQLDELSDSGSLNGAVQAFVANGPLKDTFGIGDYKESQEEAELAALQVAGVWALAKYGERLIAVIDASKAKLSEGSEAENGGVTVSNISAKAVVSWFSDDQEAPRSLLEEMAGLELDDAWQAAQEFMSSHDLAWHTLSEI</sequence>
<organism evidence="1 2">
    <name type="scientific">Propionimicrobium lymphophilum ACS-093-V-SCH5</name>
    <dbReference type="NCBI Taxonomy" id="883161"/>
    <lineage>
        <taxon>Bacteria</taxon>
        <taxon>Bacillati</taxon>
        <taxon>Actinomycetota</taxon>
        <taxon>Actinomycetes</taxon>
        <taxon>Propionibacteriales</taxon>
        <taxon>Propionibacteriaceae</taxon>
        <taxon>Propionimicrobium</taxon>
    </lineage>
</organism>
<dbReference type="EMBL" id="AGZR01000008">
    <property type="protein sequence ID" value="EPD32674.1"/>
    <property type="molecule type" value="Genomic_DNA"/>
</dbReference>
<gene>
    <name evidence="1" type="ORF">HMPREF9306_01373</name>
</gene>
<evidence type="ECO:0000313" key="2">
    <source>
        <dbReference type="Proteomes" id="UP000014417"/>
    </source>
</evidence>
<dbReference type="Proteomes" id="UP000014417">
    <property type="component" value="Unassembled WGS sequence"/>
</dbReference>
<protein>
    <submittedName>
        <fullName evidence="1">Uncharacterized protein</fullName>
    </submittedName>
</protein>
<dbReference type="Pfam" id="PF21853">
    <property type="entry name" value="DUF6912"/>
    <property type="match status" value="1"/>
</dbReference>
<dbReference type="InterPro" id="IPR054206">
    <property type="entry name" value="DUF6912"/>
</dbReference>
<dbReference type="AlphaFoldDB" id="S2WY51"/>